<accession>A0A2R6B008</accession>
<dbReference type="Gene3D" id="3.40.50.300">
    <property type="entry name" value="P-loop containing nucleotide triphosphate hydrolases"/>
    <property type="match status" value="1"/>
</dbReference>
<dbReference type="AlphaFoldDB" id="A0A2R6B008"/>
<reference evidence="2 3" key="1">
    <citation type="submission" date="2017-04" db="EMBL/GenBank/DDBJ databases">
        <title>Novel microbial lineages endemic to geothermal iron-oxide mats fill important gaps in the evolutionary history of Archaea.</title>
        <authorList>
            <person name="Jay Z.J."/>
            <person name="Beam J.P."/>
            <person name="Dlakic M."/>
            <person name="Rusch D.B."/>
            <person name="Kozubal M.A."/>
            <person name="Inskeep W.P."/>
        </authorList>
    </citation>
    <scope>NUCLEOTIDE SEQUENCE [LARGE SCALE GENOMIC DNA]</scope>
    <source>
        <strain evidence="2">OSP_B</strain>
    </source>
</reference>
<name>A0A2R6B008_9ARCH</name>
<dbReference type="GO" id="GO:0000731">
    <property type="term" value="P:DNA synthesis involved in DNA repair"/>
    <property type="evidence" value="ECO:0007669"/>
    <property type="project" value="TreeGrafter"/>
</dbReference>
<evidence type="ECO:0000313" key="2">
    <source>
        <dbReference type="EMBL" id="PSN91965.1"/>
    </source>
</evidence>
<protein>
    <recommendedName>
        <fullName evidence="1">Rad50/SbcC-type AAA domain-containing protein</fullName>
    </recommendedName>
</protein>
<dbReference type="PANTHER" id="PTHR32182:SF22">
    <property type="entry name" value="ATP-DEPENDENT ENDONUCLEASE, OLD FAMILY-RELATED"/>
    <property type="match status" value="1"/>
</dbReference>
<proteinExistence type="predicted"/>
<feature type="non-terminal residue" evidence="2">
    <location>
        <position position="61"/>
    </location>
</feature>
<dbReference type="InterPro" id="IPR038729">
    <property type="entry name" value="Rad50/SbcC_AAA"/>
</dbReference>
<feature type="domain" description="Rad50/SbcC-type AAA" evidence="1">
    <location>
        <begin position="12"/>
        <end position="57"/>
    </location>
</feature>
<evidence type="ECO:0000259" key="1">
    <source>
        <dbReference type="Pfam" id="PF13476"/>
    </source>
</evidence>
<dbReference type="Proteomes" id="UP000240838">
    <property type="component" value="Unassembled WGS sequence"/>
</dbReference>
<dbReference type="PANTHER" id="PTHR32182">
    <property type="entry name" value="DNA REPLICATION AND REPAIR PROTEIN RECF"/>
    <property type="match status" value="1"/>
</dbReference>
<dbReference type="SUPFAM" id="SSF52540">
    <property type="entry name" value="P-loop containing nucleoside triphosphate hydrolases"/>
    <property type="match status" value="1"/>
</dbReference>
<dbReference type="Pfam" id="PF13476">
    <property type="entry name" value="AAA_23"/>
    <property type="match status" value="1"/>
</dbReference>
<comment type="caution">
    <text evidence="2">The sequence shown here is derived from an EMBL/GenBank/DDBJ whole genome shotgun (WGS) entry which is preliminary data.</text>
</comment>
<dbReference type="GO" id="GO:0016887">
    <property type="term" value="F:ATP hydrolysis activity"/>
    <property type="evidence" value="ECO:0007669"/>
    <property type="project" value="InterPro"/>
</dbReference>
<dbReference type="GO" id="GO:0006302">
    <property type="term" value="P:double-strand break repair"/>
    <property type="evidence" value="ECO:0007669"/>
    <property type="project" value="InterPro"/>
</dbReference>
<dbReference type="EMBL" id="NEXA01000126">
    <property type="protein sequence ID" value="PSN91965.1"/>
    <property type="molecule type" value="Genomic_DNA"/>
</dbReference>
<dbReference type="InterPro" id="IPR027417">
    <property type="entry name" value="P-loop_NTPase"/>
</dbReference>
<sequence length="61" mass="6918">MEIIFVPIDYKRVRIKNFKSLENVEIGLEKLNVIVGPNGSGKTNLFEVFSFCVSQLSGRRS</sequence>
<evidence type="ECO:0000313" key="3">
    <source>
        <dbReference type="Proteomes" id="UP000240838"/>
    </source>
</evidence>
<organism evidence="2 3">
    <name type="scientific">Candidatus Marsarchaeota G1 archaeon OSP_B</name>
    <dbReference type="NCBI Taxonomy" id="1978153"/>
    <lineage>
        <taxon>Archaea</taxon>
        <taxon>Candidatus Marsarchaeota</taxon>
        <taxon>Candidatus Marsarchaeota group 1</taxon>
    </lineage>
</organism>
<gene>
    <name evidence="2" type="ORF">B9P99_03715</name>
</gene>